<evidence type="ECO:0000256" key="6">
    <source>
        <dbReference type="ARBA" id="ARBA00022777"/>
    </source>
</evidence>
<dbReference type="InterPro" id="IPR005467">
    <property type="entry name" value="His_kinase_dom"/>
</dbReference>
<organism evidence="13 14">
    <name type="scientific">Paenibacillus vulneris</name>
    <dbReference type="NCBI Taxonomy" id="1133364"/>
    <lineage>
        <taxon>Bacteria</taxon>
        <taxon>Bacillati</taxon>
        <taxon>Bacillota</taxon>
        <taxon>Bacilli</taxon>
        <taxon>Bacillales</taxon>
        <taxon>Paenibacillaceae</taxon>
        <taxon>Paenibacillus</taxon>
    </lineage>
</organism>
<dbReference type="Gene3D" id="3.30.565.10">
    <property type="entry name" value="Histidine kinase-like ATPase, C-terminal domain"/>
    <property type="match status" value="1"/>
</dbReference>
<dbReference type="InterPro" id="IPR004358">
    <property type="entry name" value="Sig_transdc_His_kin-like_C"/>
</dbReference>
<evidence type="ECO:0000256" key="2">
    <source>
        <dbReference type="ARBA" id="ARBA00012438"/>
    </source>
</evidence>
<dbReference type="SMART" id="SM00448">
    <property type="entry name" value="REC"/>
    <property type="match status" value="1"/>
</dbReference>
<keyword evidence="5" id="KW-0547">Nucleotide-binding</keyword>
<evidence type="ECO:0000259" key="11">
    <source>
        <dbReference type="PROSITE" id="PS50109"/>
    </source>
</evidence>
<evidence type="ECO:0000256" key="9">
    <source>
        <dbReference type="PROSITE-ProRule" id="PRU00169"/>
    </source>
</evidence>
<dbReference type="Pfam" id="PF00512">
    <property type="entry name" value="HisKA"/>
    <property type="match status" value="1"/>
</dbReference>
<proteinExistence type="predicted"/>
<keyword evidence="8" id="KW-0902">Two-component regulatory system</keyword>
<accession>A0ABW3UUV6</accession>
<dbReference type="CDD" id="cd16922">
    <property type="entry name" value="HATPase_EvgS-ArcB-TorS-like"/>
    <property type="match status" value="1"/>
</dbReference>
<dbReference type="InterPro" id="IPR001789">
    <property type="entry name" value="Sig_transdc_resp-reg_receiver"/>
</dbReference>
<dbReference type="InterPro" id="IPR003594">
    <property type="entry name" value="HATPase_dom"/>
</dbReference>
<dbReference type="InterPro" id="IPR036890">
    <property type="entry name" value="HATPase_C_sf"/>
</dbReference>
<dbReference type="PANTHER" id="PTHR45339:SF1">
    <property type="entry name" value="HYBRID SIGNAL TRANSDUCTION HISTIDINE KINASE J"/>
    <property type="match status" value="1"/>
</dbReference>
<dbReference type="RefSeq" id="WP_345592824.1">
    <property type="nucleotide sequence ID" value="NZ_BAABJG010000036.1"/>
</dbReference>
<evidence type="ECO:0000256" key="4">
    <source>
        <dbReference type="ARBA" id="ARBA00022679"/>
    </source>
</evidence>
<feature type="domain" description="Histidine kinase" evidence="11">
    <location>
        <begin position="166"/>
        <end position="388"/>
    </location>
</feature>
<dbReference type="Gene3D" id="1.10.287.130">
    <property type="match status" value="1"/>
</dbReference>
<evidence type="ECO:0000256" key="10">
    <source>
        <dbReference type="SAM" id="Coils"/>
    </source>
</evidence>
<dbReference type="PROSITE" id="PS50109">
    <property type="entry name" value="HIS_KIN"/>
    <property type="match status" value="1"/>
</dbReference>
<dbReference type="EC" id="2.7.13.3" evidence="2"/>
<keyword evidence="4" id="KW-0808">Transferase</keyword>
<dbReference type="PANTHER" id="PTHR45339">
    <property type="entry name" value="HYBRID SIGNAL TRANSDUCTION HISTIDINE KINASE J"/>
    <property type="match status" value="1"/>
</dbReference>
<dbReference type="SMART" id="SM00388">
    <property type="entry name" value="HisKA"/>
    <property type="match status" value="1"/>
</dbReference>
<evidence type="ECO:0000256" key="5">
    <source>
        <dbReference type="ARBA" id="ARBA00022741"/>
    </source>
</evidence>
<comment type="catalytic activity">
    <reaction evidence="1">
        <text>ATP + protein L-histidine = ADP + protein N-phospho-L-histidine.</text>
        <dbReference type="EC" id="2.7.13.3"/>
    </reaction>
</comment>
<evidence type="ECO:0000259" key="12">
    <source>
        <dbReference type="PROSITE" id="PS50110"/>
    </source>
</evidence>
<dbReference type="SMART" id="SM00387">
    <property type="entry name" value="HATPase_c"/>
    <property type="match status" value="1"/>
</dbReference>
<evidence type="ECO:0000256" key="7">
    <source>
        <dbReference type="ARBA" id="ARBA00022840"/>
    </source>
</evidence>
<dbReference type="PRINTS" id="PR00344">
    <property type="entry name" value="BCTRLSENSOR"/>
</dbReference>
<dbReference type="Pfam" id="PF00072">
    <property type="entry name" value="Response_reg"/>
    <property type="match status" value="1"/>
</dbReference>
<feature type="coiled-coil region" evidence="10">
    <location>
        <begin position="129"/>
        <end position="166"/>
    </location>
</feature>
<keyword evidence="10" id="KW-0175">Coiled coil</keyword>
<keyword evidence="14" id="KW-1185">Reference proteome</keyword>
<feature type="modified residue" description="4-aspartylphosphate" evidence="9">
    <location>
        <position position="55"/>
    </location>
</feature>
<evidence type="ECO:0000256" key="1">
    <source>
        <dbReference type="ARBA" id="ARBA00000085"/>
    </source>
</evidence>
<keyword evidence="6" id="KW-0418">Kinase</keyword>
<dbReference type="Proteomes" id="UP001597180">
    <property type="component" value="Unassembled WGS sequence"/>
</dbReference>
<dbReference type="PROSITE" id="PS50110">
    <property type="entry name" value="RESPONSE_REGULATORY"/>
    <property type="match status" value="1"/>
</dbReference>
<dbReference type="GO" id="GO:0005524">
    <property type="term" value="F:ATP binding"/>
    <property type="evidence" value="ECO:0007669"/>
    <property type="project" value="UniProtKB-KW"/>
</dbReference>
<keyword evidence="7 13" id="KW-0067">ATP-binding</keyword>
<protein>
    <recommendedName>
        <fullName evidence="2">histidine kinase</fullName>
        <ecNumber evidence="2">2.7.13.3</ecNumber>
    </recommendedName>
</protein>
<dbReference type="CDD" id="cd00082">
    <property type="entry name" value="HisKA"/>
    <property type="match status" value="1"/>
</dbReference>
<reference evidence="14" key="1">
    <citation type="journal article" date="2019" name="Int. J. Syst. Evol. Microbiol.">
        <title>The Global Catalogue of Microorganisms (GCM) 10K type strain sequencing project: providing services to taxonomists for standard genome sequencing and annotation.</title>
        <authorList>
            <consortium name="The Broad Institute Genomics Platform"/>
            <consortium name="The Broad Institute Genome Sequencing Center for Infectious Disease"/>
            <person name="Wu L."/>
            <person name="Ma J."/>
        </authorList>
    </citation>
    <scope>NUCLEOTIDE SEQUENCE [LARGE SCALE GENOMIC DNA]</scope>
    <source>
        <strain evidence="14">CCUG 53270</strain>
    </source>
</reference>
<feature type="domain" description="Response regulatory" evidence="12">
    <location>
        <begin position="6"/>
        <end position="123"/>
    </location>
</feature>
<gene>
    <name evidence="13" type="ORF">ACFQ4B_28995</name>
</gene>
<evidence type="ECO:0000256" key="3">
    <source>
        <dbReference type="ARBA" id="ARBA00022553"/>
    </source>
</evidence>
<evidence type="ECO:0000256" key="8">
    <source>
        <dbReference type="ARBA" id="ARBA00023012"/>
    </source>
</evidence>
<dbReference type="SUPFAM" id="SSF55874">
    <property type="entry name" value="ATPase domain of HSP90 chaperone/DNA topoisomerase II/histidine kinase"/>
    <property type="match status" value="1"/>
</dbReference>
<dbReference type="Pfam" id="PF02518">
    <property type="entry name" value="HATPase_c"/>
    <property type="match status" value="1"/>
</dbReference>
<keyword evidence="3 9" id="KW-0597">Phosphoprotein</keyword>
<dbReference type="InterPro" id="IPR003661">
    <property type="entry name" value="HisK_dim/P_dom"/>
</dbReference>
<comment type="caution">
    <text evidence="13">The sequence shown here is derived from an EMBL/GenBank/DDBJ whole genome shotgun (WGS) entry which is preliminary data.</text>
</comment>
<evidence type="ECO:0000313" key="14">
    <source>
        <dbReference type="Proteomes" id="UP001597180"/>
    </source>
</evidence>
<dbReference type="EMBL" id="JBHTLU010000042">
    <property type="protein sequence ID" value="MFD1224151.1"/>
    <property type="molecule type" value="Genomic_DNA"/>
</dbReference>
<dbReference type="SUPFAM" id="SSF52172">
    <property type="entry name" value="CheY-like"/>
    <property type="match status" value="1"/>
</dbReference>
<dbReference type="InterPro" id="IPR011006">
    <property type="entry name" value="CheY-like_superfamily"/>
</dbReference>
<evidence type="ECO:0000313" key="13">
    <source>
        <dbReference type="EMBL" id="MFD1224151.1"/>
    </source>
</evidence>
<dbReference type="Gene3D" id="3.40.50.2300">
    <property type="match status" value="1"/>
</dbReference>
<name>A0ABW3UUV6_9BACL</name>
<sequence>MNEPIHILLVDDQPENLLALEAMLGDQPYHLVKAHSGEEALRCLLTYNFAVIVLDVQMPGMDGFETAKWIKSRDKSKAVPIIFVTAAYHEQDQSFTAYSVGAIDYMVKPVMPHVLRSKIEGFVHIYVTQQQLQRQTALLQERTRELQQAKEEAEKAARAKSEFLAVMSHEIRTPLNGVLAMADLLLDTQLSGEQREYAETIRKSGASLLTILNDVLDLSKIESGKMEITEELFHLHSWLQESVGLFQLETRSKSLNIAYEIDPRLPELLVGDESRLRQILVNLLGNAVKFTESGCVHVSVKELSRETDQYVEIEFAVQDTGIGIPASKRDILFRPFSQLDSSTTRKYGGTGLGLAICKNFTELLGGRIYLDTEYTSGARFVFTIRPKIGLLEHHTL</sequence>